<dbReference type="EMBL" id="JAAHFQ010000494">
    <property type="protein sequence ID" value="NER30142.1"/>
    <property type="molecule type" value="Genomic_DNA"/>
</dbReference>
<proteinExistence type="predicted"/>
<sequence>MSDTSLGDLIILITKEMSGTIGELKNQDSSQVKLGVSDINFDIPAYLYLQDNRKYSTKNGTDLRLMVSLPSSIETPTLGQLGRININIALEQNSDEV</sequence>
<name>A0A6B3NHW8_9CYAN</name>
<dbReference type="AlphaFoldDB" id="A0A6B3NHW8"/>
<accession>A0A6B3NHW8</accession>
<reference evidence="1" key="1">
    <citation type="submission" date="2019-11" db="EMBL/GenBank/DDBJ databases">
        <title>Genomic insights into an expanded diversity of filamentous marine cyanobacteria reveals the extraordinary biosynthetic potential of Moorea and Okeania.</title>
        <authorList>
            <person name="Ferreira Leao T."/>
            <person name="Wang M."/>
            <person name="Moss N."/>
            <person name="Da Silva R."/>
            <person name="Sanders J."/>
            <person name="Nurk S."/>
            <person name="Gurevich A."/>
            <person name="Humphrey G."/>
            <person name="Reher R."/>
            <person name="Zhu Q."/>
            <person name="Belda-Ferre P."/>
            <person name="Glukhov E."/>
            <person name="Rex R."/>
            <person name="Dorrestein P.C."/>
            <person name="Knight R."/>
            <person name="Pevzner P."/>
            <person name="Gerwick W.H."/>
            <person name="Gerwick L."/>
        </authorList>
    </citation>
    <scope>NUCLEOTIDE SEQUENCE</scope>
    <source>
        <strain evidence="1">SIO1C4</strain>
    </source>
</reference>
<evidence type="ECO:0000313" key="1">
    <source>
        <dbReference type="EMBL" id="NER30142.1"/>
    </source>
</evidence>
<gene>
    <name evidence="1" type="ORF">F6J89_21600</name>
</gene>
<organism evidence="1">
    <name type="scientific">Symploca sp. SIO1C4</name>
    <dbReference type="NCBI Taxonomy" id="2607765"/>
    <lineage>
        <taxon>Bacteria</taxon>
        <taxon>Bacillati</taxon>
        <taxon>Cyanobacteriota</taxon>
        <taxon>Cyanophyceae</taxon>
        <taxon>Coleofasciculales</taxon>
        <taxon>Coleofasciculaceae</taxon>
        <taxon>Symploca</taxon>
    </lineage>
</organism>
<comment type="caution">
    <text evidence="1">The sequence shown here is derived from an EMBL/GenBank/DDBJ whole genome shotgun (WGS) entry which is preliminary data.</text>
</comment>
<protein>
    <submittedName>
        <fullName evidence="1">Uncharacterized protein</fullName>
    </submittedName>
</protein>